<gene>
    <name evidence="1" type="ORF">T4D_909</name>
</gene>
<reference evidence="1 2" key="1">
    <citation type="submission" date="2015-01" db="EMBL/GenBank/DDBJ databases">
        <title>Evolution of Trichinella species and genotypes.</title>
        <authorList>
            <person name="Korhonen P.K."/>
            <person name="Edoardo P."/>
            <person name="Giuseppe L.R."/>
            <person name="Gasser R.B."/>
        </authorList>
    </citation>
    <scope>NUCLEOTIDE SEQUENCE [LARGE SCALE GENOMIC DNA]</scope>
    <source>
        <strain evidence="1">ISS470</strain>
    </source>
</reference>
<dbReference type="AlphaFoldDB" id="A0A0V1FFJ2"/>
<comment type="caution">
    <text evidence="1">The sequence shown here is derived from an EMBL/GenBank/DDBJ whole genome shotgun (WGS) entry which is preliminary data.</text>
</comment>
<evidence type="ECO:0000313" key="1">
    <source>
        <dbReference type="EMBL" id="KRY84718.1"/>
    </source>
</evidence>
<dbReference type="OrthoDB" id="10544769at2759"/>
<protein>
    <submittedName>
        <fullName evidence="1">Uncharacterized protein</fullName>
    </submittedName>
</protein>
<accession>A0A0V1FFJ2</accession>
<proteinExistence type="predicted"/>
<evidence type="ECO:0000313" key="2">
    <source>
        <dbReference type="Proteomes" id="UP000054995"/>
    </source>
</evidence>
<sequence>MKEVIACFLIAKFFTRIKECLDEKNEKSTCHFLQDGKRTKIKRIETRVQGMLYKDDLDAFLVVLRGLNPTPDGQTLLFLGQEASLSFNSRTKSRLLLHTFGGQFQRTHPHRRRLVLNARDSFKNKMPIGQLKISKKPAKLAEIFGSTNTLHLFTRQWPVDSMVTCPDADVLFFGYFSPTRIASFRGRKHWTKNSRRQIKKSFNMIVTLSTVGLMTKRTTMIQLYQRWPVFFKEHIRAKVDHSSLHVNCVRKIEQYPNGSRKMTHIANTQLAGSLLIKPVKSTHHESVLYYDAALLKLDISIAY</sequence>
<keyword evidence="2" id="KW-1185">Reference proteome</keyword>
<dbReference type="Proteomes" id="UP000054995">
    <property type="component" value="Unassembled WGS sequence"/>
</dbReference>
<organism evidence="1 2">
    <name type="scientific">Trichinella pseudospiralis</name>
    <name type="common">Parasitic roundworm</name>
    <dbReference type="NCBI Taxonomy" id="6337"/>
    <lineage>
        <taxon>Eukaryota</taxon>
        <taxon>Metazoa</taxon>
        <taxon>Ecdysozoa</taxon>
        <taxon>Nematoda</taxon>
        <taxon>Enoplea</taxon>
        <taxon>Dorylaimia</taxon>
        <taxon>Trichinellida</taxon>
        <taxon>Trichinellidae</taxon>
        <taxon>Trichinella</taxon>
    </lineage>
</organism>
<name>A0A0V1FFJ2_TRIPS</name>
<dbReference type="EMBL" id="JYDT01000108">
    <property type="protein sequence ID" value="KRY84718.1"/>
    <property type="molecule type" value="Genomic_DNA"/>
</dbReference>